<dbReference type="Gene3D" id="3.40.50.1820">
    <property type="entry name" value="alpha/beta hydrolase"/>
    <property type="match status" value="1"/>
</dbReference>
<proteinExistence type="inferred from homology"/>
<dbReference type="AlphaFoldDB" id="A0AAQ1GLT8"/>
<dbReference type="PANTHER" id="PTHR40841">
    <property type="entry name" value="SIDEROPHORE TRIACETYLFUSARININE C ESTERASE"/>
    <property type="match status" value="1"/>
</dbReference>
<gene>
    <name evidence="3" type="ORF">SAMN05216550_12183</name>
</gene>
<evidence type="ECO:0000256" key="2">
    <source>
        <dbReference type="ARBA" id="ARBA00022801"/>
    </source>
</evidence>
<protein>
    <recommendedName>
        <fullName evidence="5">Alpha/beta hydrolase</fullName>
    </recommendedName>
</protein>
<organism evidence="3 4">
    <name type="scientific">Paraburkholderia tropica</name>
    <dbReference type="NCBI Taxonomy" id="92647"/>
    <lineage>
        <taxon>Bacteria</taxon>
        <taxon>Pseudomonadati</taxon>
        <taxon>Pseudomonadota</taxon>
        <taxon>Betaproteobacteria</taxon>
        <taxon>Burkholderiales</taxon>
        <taxon>Burkholderiaceae</taxon>
        <taxon>Paraburkholderia</taxon>
    </lineage>
</organism>
<dbReference type="InterPro" id="IPR029058">
    <property type="entry name" value="AB_hydrolase_fold"/>
</dbReference>
<dbReference type="Proteomes" id="UP000183529">
    <property type="component" value="Unassembled WGS sequence"/>
</dbReference>
<keyword evidence="2" id="KW-0378">Hydrolase</keyword>
<dbReference type="GO" id="GO:0016788">
    <property type="term" value="F:hydrolase activity, acting on ester bonds"/>
    <property type="evidence" value="ECO:0007669"/>
    <property type="project" value="TreeGrafter"/>
</dbReference>
<dbReference type="EMBL" id="FNZM01000021">
    <property type="protein sequence ID" value="SEK12059.1"/>
    <property type="molecule type" value="Genomic_DNA"/>
</dbReference>
<dbReference type="SUPFAM" id="SSF53474">
    <property type="entry name" value="alpha/beta-Hydrolases"/>
    <property type="match status" value="1"/>
</dbReference>
<evidence type="ECO:0008006" key="5">
    <source>
        <dbReference type="Google" id="ProtNLM"/>
    </source>
</evidence>
<dbReference type="Pfam" id="PF00756">
    <property type="entry name" value="Esterase"/>
    <property type="match status" value="1"/>
</dbReference>
<evidence type="ECO:0000313" key="4">
    <source>
        <dbReference type="Proteomes" id="UP000183529"/>
    </source>
</evidence>
<dbReference type="InterPro" id="IPR052558">
    <property type="entry name" value="Siderophore_Hydrolase_D"/>
</dbReference>
<comment type="caution">
    <text evidence="3">The sequence shown here is derived from an EMBL/GenBank/DDBJ whole genome shotgun (WGS) entry which is preliminary data.</text>
</comment>
<dbReference type="PANTHER" id="PTHR40841:SF2">
    <property type="entry name" value="SIDEROPHORE-DEGRADING ESTERASE (EUROFUNG)"/>
    <property type="match status" value="1"/>
</dbReference>
<accession>A0AAQ1GLT8</accession>
<evidence type="ECO:0000313" key="3">
    <source>
        <dbReference type="EMBL" id="SEK12059.1"/>
    </source>
</evidence>
<reference evidence="3 4" key="1">
    <citation type="submission" date="2016-10" db="EMBL/GenBank/DDBJ databases">
        <authorList>
            <person name="Varghese N."/>
            <person name="Submissions S."/>
        </authorList>
    </citation>
    <scope>NUCLEOTIDE SEQUENCE [LARGE SCALE GENOMIC DNA]</scope>
    <source>
        <strain evidence="3 4">LMG 22274</strain>
    </source>
</reference>
<sequence length="311" mass="32853">MAAAAWAATPDAASAVTTTNSDAKLSGDANALLPDTESFVIDATPNGPRYRIWLYHPASSVSGRPQPLLVLLDGNATFALAVSAARLQAKLIGPVTIAAIAADNDALFDESQRFRDFTTPARDGWGVPNDAQGKPLDTGGAQAFETFVNETLPRAIEARTQLAPRARMLFGHSLGGYFVLNDALAHPQAYSRYMAASPSIWWNGAELLANVRASAQSSAGKNSHHAQARIPLAIRIGGDEQKLAPNAPPARVERVTHAAMLDNARTFADLLHTTPALGFDADLQIYAGQNHVSYLPAAISEAVALAARSVP</sequence>
<name>A0AAQ1GLT8_9BURK</name>
<comment type="similarity">
    <text evidence="1">Belongs to the esterase D family.</text>
</comment>
<dbReference type="InterPro" id="IPR000801">
    <property type="entry name" value="Esterase-like"/>
</dbReference>
<evidence type="ECO:0000256" key="1">
    <source>
        <dbReference type="ARBA" id="ARBA00005622"/>
    </source>
</evidence>